<dbReference type="EMBL" id="JBHTIK010000001">
    <property type="protein sequence ID" value="MFD0847090.1"/>
    <property type="molecule type" value="Genomic_DNA"/>
</dbReference>
<accession>A0ABW3BXX4</accession>
<evidence type="ECO:0000256" key="3">
    <source>
        <dbReference type="ARBA" id="ARBA00023052"/>
    </source>
</evidence>
<dbReference type="Pfam" id="PF00676">
    <property type="entry name" value="E1_dh"/>
    <property type="match status" value="1"/>
</dbReference>
<dbReference type="RefSeq" id="WP_381485429.1">
    <property type="nucleotide sequence ID" value="NZ_JBHTIK010000001.1"/>
</dbReference>
<dbReference type="CDD" id="cd02000">
    <property type="entry name" value="TPP_E1_PDC_ADC_BCADC"/>
    <property type="match status" value="1"/>
</dbReference>
<comment type="caution">
    <text evidence="7">The sequence shown here is derived from an EMBL/GenBank/DDBJ whole genome shotgun (WGS) entry which is preliminary data.</text>
</comment>
<protein>
    <submittedName>
        <fullName evidence="7">Thiamine pyrophosphate-dependent dehydrogenase E1 component subunit alpha</fullName>
    </submittedName>
</protein>
<evidence type="ECO:0000256" key="2">
    <source>
        <dbReference type="ARBA" id="ARBA00023002"/>
    </source>
</evidence>
<name>A0ABW3BXX4_SPHXN</name>
<sequence length="329" mass="35246">MTIENSVGEEMYRRMVRIRAFEELAEEMHAKGLIVGSLHSSIGQEGEIVGACMALRTDDYMMGNHRSHGHPIAKGAKLNPLMAELFGRKTGICQGKGGSMHLADFSVGSIGETSIVGSGLPVATGAALACKLQGIDRVSLCFFGDGASNEGTFHESLNLAAVWKLPVIFICENNLYACSTSVEASTAVTNIADRAAGYAIPGVVVDGQDVLAVHDAVSAAVYRARSGQGPTLIEAKTYRYRDHAVNMGKMSDIDIGSRSVEEVEHWQLRDPIPLFRKVLVDDFGVSSATLDTIESEAREDAAESLRFAQESAFPEPAEAFEDVFVSAKG</sequence>
<comment type="function">
    <text evidence="4">The pyruvate dehydrogenase complex catalyzes the overall conversion of pyruvate to acetyl-CoA and CO(2). It contains multiple copies of three enzymatic components: pyruvate dehydrogenase (E1), dihydrolipoamide acetyltransferase (E2) and lipoamide dehydrogenase (E3).</text>
</comment>
<dbReference type="SUPFAM" id="SSF52518">
    <property type="entry name" value="Thiamin diphosphate-binding fold (THDP-binding)"/>
    <property type="match status" value="1"/>
</dbReference>
<dbReference type="Proteomes" id="UP001597124">
    <property type="component" value="Unassembled WGS sequence"/>
</dbReference>
<keyword evidence="8" id="KW-1185">Reference proteome</keyword>
<dbReference type="InterPro" id="IPR001017">
    <property type="entry name" value="DH_E1"/>
</dbReference>
<evidence type="ECO:0000313" key="8">
    <source>
        <dbReference type="Proteomes" id="UP001597124"/>
    </source>
</evidence>
<dbReference type="Gene3D" id="3.40.50.970">
    <property type="match status" value="1"/>
</dbReference>
<evidence type="ECO:0000256" key="1">
    <source>
        <dbReference type="ARBA" id="ARBA00001964"/>
    </source>
</evidence>
<evidence type="ECO:0000256" key="5">
    <source>
        <dbReference type="ARBA" id="ARBA00051231"/>
    </source>
</evidence>
<proteinExistence type="predicted"/>
<keyword evidence="2" id="KW-0560">Oxidoreductase</keyword>
<comment type="catalytic activity">
    <reaction evidence="5">
        <text>N(6)-[(R)-lipoyl]-L-lysyl-[protein] + pyruvate + H(+) = N(6)-[(R)-S(8)-acetyldihydrolipoyl]-L-lysyl-[protein] + CO2</text>
        <dbReference type="Rhea" id="RHEA:19189"/>
        <dbReference type="Rhea" id="RHEA-COMP:10474"/>
        <dbReference type="Rhea" id="RHEA-COMP:10478"/>
        <dbReference type="ChEBI" id="CHEBI:15361"/>
        <dbReference type="ChEBI" id="CHEBI:15378"/>
        <dbReference type="ChEBI" id="CHEBI:16526"/>
        <dbReference type="ChEBI" id="CHEBI:83099"/>
        <dbReference type="ChEBI" id="CHEBI:83111"/>
        <dbReference type="EC" id="1.2.4.1"/>
    </reaction>
</comment>
<evidence type="ECO:0000256" key="4">
    <source>
        <dbReference type="ARBA" id="ARBA00025211"/>
    </source>
</evidence>
<dbReference type="InterPro" id="IPR029061">
    <property type="entry name" value="THDP-binding"/>
</dbReference>
<dbReference type="PANTHER" id="PTHR11516">
    <property type="entry name" value="PYRUVATE DEHYDROGENASE E1 COMPONENT, ALPHA SUBUNIT BACTERIAL AND ORGANELLAR"/>
    <property type="match status" value="1"/>
</dbReference>
<evidence type="ECO:0000313" key="7">
    <source>
        <dbReference type="EMBL" id="MFD0847090.1"/>
    </source>
</evidence>
<dbReference type="PANTHER" id="PTHR11516:SF60">
    <property type="entry name" value="PYRUVATE DEHYDROGENASE E1 COMPONENT SUBUNIT ALPHA"/>
    <property type="match status" value="1"/>
</dbReference>
<dbReference type="InterPro" id="IPR050642">
    <property type="entry name" value="PDH_E1_Alpha_Subunit"/>
</dbReference>
<organism evidence="7 8">
    <name type="scientific">Sphingosinicella xenopeptidilytica</name>
    <dbReference type="NCBI Taxonomy" id="364098"/>
    <lineage>
        <taxon>Bacteria</taxon>
        <taxon>Pseudomonadati</taxon>
        <taxon>Pseudomonadota</taxon>
        <taxon>Alphaproteobacteria</taxon>
        <taxon>Sphingomonadales</taxon>
        <taxon>Sphingosinicellaceae</taxon>
        <taxon>Sphingosinicella</taxon>
    </lineage>
</organism>
<feature type="domain" description="Dehydrogenase E1 component" evidence="6">
    <location>
        <begin position="13"/>
        <end position="316"/>
    </location>
</feature>
<gene>
    <name evidence="7" type="ORF">ACFQ00_02015</name>
</gene>
<keyword evidence="3" id="KW-0786">Thiamine pyrophosphate</keyword>
<evidence type="ECO:0000259" key="6">
    <source>
        <dbReference type="Pfam" id="PF00676"/>
    </source>
</evidence>
<comment type="cofactor">
    <cofactor evidence="1">
        <name>thiamine diphosphate</name>
        <dbReference type="ChEBI" id="CHEBI:58937"/>
    </cofactor>
</comment>
<reference evidence="8" key="1">
    <citation type="journal article" date="2019" name="Int. J. Syst. Evol. Microbiol.">
        <title>The Global Catalogue of Microorganisms (GCM) 10K type strain sequencing project: providing services to taxonomists for standard genome sequencing and annotation.</title>
        <authorList>
            <consortium name="The Broad Institute Genomics Platform"/>
            <consortium name="The Broad Institute Genome Sequencing Center for Infectious Disease"/>
            <person name="Wu L."/>
            <person name="Ma J."/>
        </authorList>
    </citation>
    <scope>NUCLEOTIDE SEQUENCE [LARGE SCALE GENOMIC DNA]</scope>
    <source>
        <strain evidence="8">CCUG 52537</strain>
    </source>
</reference>